<reference evidence="2" key="2">
    <citation type="submission" date="2021-09" db="EMBL/GenBank/DDBJ databases">
        <authorList>
            <person name="Gilroy R."/>
        </authorList>
    </citation>
    <scope>NUCLEOTIDE SEQUENCE</scope>
    <source>
        <strain evidence="2">USAMLcec4-12693</strain>
    </source>
</reference>
<evidence type="ECO:0000259" key="1">
    <source>
        <dbReference type="PROSITE" id="PS51746"/>
    </source>
</evidence>
<dbReference type="Gene3D" id="3.60.40.10">
    <property type="entry name" value="PPM-type phosphatase domain"/>
    <property type="match status" value="1"/>
</dbReference>
<dbReference type="CDD" id="cd00143">
    <property type="entry name" value="PP2Cc"/>
    <property type="match status" value="1"/>
</dbReference>
<accession>A0A9D3AKB5</accession>
<protein>
    <submittedName>
        <fullName evidence="2">Serine/threonine-protein phosphatase</fullName>
    </submittedName>
</protein>
<dbReference type="PROSITE" id="PS51746">
    <property type="entry name" value="PPM_2"/>
    <property type="match status" value="1"/>
</dbReference>
<dbReference type="SUPFAM" id="SSF81606">
    <property type="entry name" value="PP2C-like"/>
    <property type="match status" value="1"/>
</dbReference>
<dbReference type="AlphaFoldDB" id="A0A9D3AKB5"/>
<organism evidence="2 3">
    <name type="scientific">Merdimonas faecis</name>
    <dbReference type="NCBI Taxonomy" id="1653435"/>
    <lineage>
        <taxon>Bacteria</taxon>
        <taxon>Bacillati</taxon>
        <taxon>Bacillota</taxon>
        <taxon>Clostridia</taxon>
        <taxon>Lachnospirales</taxon>
        <taxon>Lachnospiraceae</taxon>
        <taxon>Merdimonas</taxon>
    </lineage>
</organism>
<name>A0A9D3AKB5_9FIRM</name>
<dbReference type="EMBL" id="DYXE01000086">
    <property type="protein sequence ID" value="HJH50658.1"/>
    <property type="molecule type" value="Genomic_DNA"/>
</dbReference>
<gene>
    <name evidence="2" type="ORF">K8V39_10385</name>
</gene>
<sequence>MAEIQVAVFTDAGTRDHNEDACGYGAQDGRACFVVADGLGGHDKGEVASHAAVDYIMEHFQEMECCSEESLLALLEGADQAVRERQEECPDMRTTVAAAFVENGRFWYFHAGDTRCYYLKNGCIYTRSKDHSIPQIEVSMGEIRTEDIRFHEDRNKLLKVLGDAEKIRIGRLDEPVEIEPGDAFLLCSDGFWEYVYETEMEIDLVKSRTAKEWMEYMVKRLLLRPAVERDNYTVLVCWL</sequence>
<dbReference type="Proteomes" id="UP000813420">
    <property type="component" value="Unassembled WGS sequence"/>
</dbReference>
<dbReference type="InterPro" id="IPR001932">
    <property type="entry name" value="PPM-type_phosphatase-like_dom"/>
</dbReference>
<evidence type="ECO:0000313" key="2">
    <source>
        <dbReference type="EMBL" id="HJH50658.1"/>
    </source>
</evidence>
<feature type="domain" description="PPM-type phosphatase" evidence="1">
    <location>
        <begin position="5"/>
        <end position="239"/>
    </location>
</feature>
<reference evidence="2" key="1">
    <citation type="journal article" date="2021" name="PeerJ">
        <title>Extensive microbial diversity within the chicken gut microbiome revealed by metagenomics and culture.</title>
        <authorList>
            <person name="Gilroy R."/>
            <person name="Ravi A."/>
            <person name="Getino M."/>
            <person name="Pursley I."/>
            <person name="Horton D.L."/>
            <person name="Alikhan N.F."/>
            <person name="Baker D."/>
            <person name="Gharbi K."/>
            <person name="Hall N."/>
            <person name="Watson M."/>
            <person name="Adriaenssens E.M."/>
            <person name="Foster-Nyarko E."/>
            <person name="Jarju S."/>
            <person name="Secka A."/>
            <person name="Antonio M."/>
            <person name="Oren A."/>
            <person name="Chaudhuri R.R."/>
            <person name="La Ragione R."/>
            <person name="Hildebrand F."/>
            <person name="Pallen M.J."/>
        </authorList>
    </citation>
    <scope>NUCLEOTIDE SEQUENCE</scope>
    <source>
        <strain evidence="2">USAMLcec4-12693</strain>
    </source>
</reference>
<dbReference type="InterPro" id="IPR036457">
    <property type="entry name" value="PPM-type-like_dom_sf"/>
</dbReference>
<dbReference type="RefSeq" id="WP_277272424.1">
    <property type="nucleotide sequence ID" value="NZ_DYXE01000086.1"/>
</dbReference>
<dbReference type="SMART" id="SM00331">
    <property type="entry name" value="PP2C_SIG"/>
    <property type="match status" value="1"/>
</dbReference>
<dbReference type="Pfam" id="PF13672">
    <property type="entry name" value="PP2C_2"/>
    <property type="match status" value="1"/>
</dbReference>
<dbReference type="SMART" id="SM00332">
    <property type="entry name" value="PP2Cc"/>
    <property type="match status" value="1"/>
</dbReference>
<proteinExistence type="predicted"/>
<comment type="caution">
    <text evidence="2">The sequence shown here is derived from an EMBL/GenBank/DDBJ whole genome shotgun (WGS) entry which is preliminary data.</text>
</comment>
<evidence type="ECO:0000313" key="3">
    <source>
        <dbReference type="Proteomes" id="UP000813420"/>
    </source>
</evidence>